<proteinExistence type="predicted"/>
<feature type="compositionally biased region" description="Gly residues" evidence="1">
    <location>
        <begin position="49"/>
        <end position="61"/>
    </location>
</feature>
<organism evidence="2">
    <name type="scientific">Zea mays</name>
    <name type="common">Maize</name>
    <dbReference type="NCBI Taxonomy" id="4577"/>
    <lineage>
        <taxon>Eukaryota</taxon>
        <taxon>Viridiplantae</taxon>
        <taxon>Streptophyta</taxon>
        <taxon>Embryophyta</taxon>
        <taxon>Tracheophyta</taxon>
        <taxon>Spermatophyta</taxon>
        <taxon>Magnoliopsida</taxon>
        <taxon>Liliopsida</taxon>
        <taxon>Poales</taxon>
        <taxon>Poaceae</taxon>
        <taxon>PACMAD clade</taxon>
        <taxon>Panicoideae</taxon>
        <taxon>Andropogonodae</taxon>
        <taxon>Andropogoneae</taxon>
        <taxon>Tripsacinae</taxon>
        <taxon>Zea</taxon>
    </lineage>
</organism>
<dbReference type="SUPFAM" id="SSF51126">
    <property type="entry name" value="Pectin lyase-like"/>
    <property type="match status" value="1"/>
</dbReference>
<dbReference type="PANTHER" id="PTHR31339">
    <property type="entry name" value="PECTIN LYASE-RELATED"/>
    <property type="match status" value="1"/>
</dbReference>
<name>A0A1D6II56_MAIZE</name>
<evidence type="ECO:0000313" key="2">
    <source>
        <dbReference type="EMBL" id="ONM59170.1"/>
    </source>
</evidence>
<dbReference type="GO" id="GO:0016829">
    <property type="term" value="F:lyase activity"/>
    <property type="evidence" value="ECO:0007669"/>
    <property type="project" value="UniProtKB-KW"/>
</dbReference>
<evidence type="ECO:0000256" key="1">
    <source>
        <dbReference type="SAM" id="MobiDB-lite"/>
    </source>
</evidence>
<dbReference type="InterPro" id="IPR012334">
    <property type="entry name" value="Pectin_lyas_fold"/>
</dbReference>
<reference evidence="2" key="1">
    <citation type="submission" date="2015-12" db="EMBL/GenBank/DDBJ databases">
        <title>Update maize B73 reference genome by single molecule sequencing technologies.</title>
        <authorList>
            <consortium name="Maize Genome Sequencing Project"/>
            <person name="Ware D."/>
        </authorList>
    </citation>
    <scope>NUCLEOTIDE SEQUENCE [LARGE SCALE GENOMIC DNA]</scope>
    <source>
        <tissue evidence="2">Seedling</tissue>
    </source>
</reference>
<dbReference type="STRING" id="4577.A0A1D6II56"/>
<dbReference type="InterPro" id="IPR011050">
    <property type="entry name" value="Pectin_lyase_fold/virulence"/>
</dbReference>
<feature type="region of interest" description="Disordered" evidence="1">
    <location>
        <begin position="49"/>
        <end position="80"/>
    </location>
</feature>
<dbReference type="AlphaFoldDB" id="A0A1D6II56"/>
<protein>
    <submittedName>
        <fullName evidence="2">Pectin lyase-like superfamily protein</fullName>
    </submittedName>
</protein>
<dbReference type="PANTHER" id="PTHR31339:SF4">
    <property type="entry name" value="PECTIN LYASE-LIKE SUPERFAMILY PROTEIN"/>
    <property type="match status" value="1"/>
</dbReference>
<accession>A0A1D6II56</accession>
<dbReference type="EMBL" id="CM007650">
    <property type="protein sequence ID" value="ONM59170.1"/>
    <property type="molecule type" value="Genomic_DNA"/>
</dbReference>
<gene>
    <name evidence="2" type="ORF">ZEAMMB73_Zm00001d021964</name>
</gene>
<keyword evidence="2" id="KW-0456">Lyase</keyword>
<sequence length="168" mass="17669">MGFYAGTGPTREVWASVEEFGAVGDGATPNTAAFRRAVAELGARAAGGGGARLDVPPGGGSRAASTSPAASPSSCIATRSSSAPRSRYCRSVVQYCRVIISPLCGRERLGPRHISLIHGEGLNDVVITGSNGTIDGQGHMWWELWRNRTLNHTRGHLIELVNSNNGIE</sequence>
<dbReference type="InterPro" id="IPR051801">
    <property type="entry name" value="GH28_Enzymes"/>
</dbReference>
<dbReference type="ExpressionAtlas" id="A0A1D6II56">
    <property type="expression patterns" value="baseline and differential"/>
</dbReference>
<dbReference type="OMA" id="MVIASCF"/>
<feature type="compositionally biased region" description="Low complexity" evidence="1">
    <location>
        <begin position="62"/>
        <end position="74"/>
    </location>
</feature>
<dbReference type="Gene3D" id="2.160.20.10">
    <property type="entry name" value="Single-stranded right-handed beta-helix, Pectin lyase-like"/>
    <property type="match status" value="1"/>
</dbReference>
<dbReference type="InParanoid" id="A0A1D6II56"/>